<dbReference type="OrthoDB" id="444325at2759"/>
<sequence length="548" mass="60488">MAAKIAVVGSVNGQLSAVFAKLATLHAKNQFAFAIIAGDLFGDGSNQAKHTDDISKLLAGKIEVPLTTYFALRHNALPAQILDRLKADEEICPNLHFLGRRTTFKTTEGIRIVALGGAHEPAQPAAENPLDEYSPNYSDTDAKVLRGATNADILITSDWPKGVTTGSSTRLTSPDGFFEQPSVADLCSVLKPRYHFSSGDTFYEREPFFHVRQDDTAGYQTTRFLSLAPYGNATKQKWIYAFSLDTKAILPATIPSGTTASPLEISSGDKKRKAKDQPQSFSRFGTQNGNAGHRSNKKARGPPAPSECFFCLSNPNAATHLITSIGDNAYLTTAKGPLSTSTTFSALDFPGHMLIIPLEHSPSASAITDTDSRRSTINEMRRYRRALQTMISNRSKTSEQQLGAVTWEIARAGGIHFHQQVMPVDRETITKGLVEAAFKVQAENESYPRFESQAITKDEDEEEFERQDYFRVWIADCAEDGPEETQLTLYLDAGFRFDLQFPRKVLAKLLGLEGRMDWRNCGQSEAEEVADAEAFKVAFKEWDFALDD</sequence>
<dbReference type="Pfam" id="PF04676">
    <property type="entry name" value="CwfJ_C_2"/>
    <property type="match status" value="1"/>
</dbReference>
<comment type="caution">
    <text evidence="4">The sequence shown here is derived from an EMBL/GenBank/DDBJ whole genome shotgun (WGS) entry which is preliminary data.</text>
</comment>
<name>A0A9P4J593_9PEZI</name>
<evidence type="ECO:0000256" key="1">
    <source>
        <dbReference type="SAM" id="MobiDB-lite"/>
    </source>
</evidence>
<dbReference type="InterPro" id="IPR040194">
    <property type="entry name" value="Cwf19-like"/>
</dbReference>
<dbReference type="Proteomes" id="UP000799439">
    <property type="component" value="Unassembled WGS sequence"/>
</dbReference>
<dbReference type="Pfam" id="PF04677">
    <property type="entry name" value="CwfJ_C_1"/>
    <property type="match status" value="1"/>
</dbReference>
<feature type="region of interest" description="Disordered" evidence="1">
    <location>
        <begin position="260"/>
        <end position="301"/>
    </location>
</feature>
<dbReference type="CDD" id="cd07380">
    <property type="entry name" value="MPP_CWF19_N"/>
    <property type="match status" value="1"/>
</dbReference>
<evidence type="ECO:0008006" key="6">
    <source>
        <dbReference type="Google" id="ProtNLM"/>
    </source>
</evidence>
<feature type="domain" description="Cwf19-like protein C-terminal" evidence="2">
    <location>
        <begin position="468"/>
        <end position="544"/>
    </location>
</feature>
<dbReference type="AlphaFoldDB" id="A0A9P4J593"/>
<protein>
    <recommendedName>
        <fullName evidence="6">Cwf19-like C-terminal domain-containing protein</fullName>
    </recommendedName>
</protein>
<accession>A0A9P4J593</accession>
<dbReference type="GO" id="GO:0000398">
    <property type="term" value="P:mRNA splicing, via spliceosome"/>
    <property type="evidence" value="ECO:0007669"/>
    <property type="project" value="TreeGrafter"/>
</dbReference>
<proteinExistence type="predicted"/>
<dbReference type="GO" id="GO:0061632">
    <property type="term" value="F:RNA lariat debranching enzyme activator activity"/>
    <property type="evidence" value="ECO:0007669"/>
    <property type="project" value="TreeGrafter"/>
</dbReference>
<dbReference type="PANTHER" id="PTHR12072:SF4">
    <property type="entry name" value="CWF19-LIKE PROTEIN 1"/>
    <property type="match status" value="1"/>
</dbReference>
<feature type="domain" description="Cwf19-like C-terminal" evidence="3">
    <location>
        <begin position="303"/>
        <end position="431"/>
    </location>
</feature>
<reference evidence="4" key="1">
    <citation type="journal article" date="2020" name="Stud. Mycol.">
        <title>101 Dothideomycetes genomes: a test case for predicting lifestyles and emergence of pathogens.</title>
        <authorList>
            <person name="Haridas S."/>
            <person name="Albert R."/>
            <person name="Binder M."/>
            <person name="Bloem J."/>
            <person name="Labutti K."/>
            <person name="Salamov A."/>
            <person name="Andreopoulos B."/>
            <person name="Baker S."/>
            <person name="Barry K."/>
            <person name="Bills G."/>
            <person name="Bluhm B."/>
            <person name="Cannon C."/>
            <person name="Castanera R."/>
            <person name="Culley D."/>
            <person name="Daum C."/>
            <person name="Ezra D."/>
            <person name="Gonzalez J."/>
            <person name="Henrissat B."/>
            <person name="Kuo A."/>
            <person name="Liang C."/>
            <person name="Lipzen A."/>
            <person name="Lutzoni F."/>
            <person name="Magnuson J."/>
            <person name="Mondo S."/>
            <person name="Nolan M."/>
            <person name="Ohm R."/>
            <person name="Pangilinan J."/>
            <person name="Park H.-J."/>
            <person name="Ramirez L."/>
            <person name="Alfaro M."/>
            <person name="Sun H."/>
            <person name="Tritt A."/>
            <person name="Yoshinaga Y."/>
            <person name="Zwiers L.-H."/>
            <person name="Turgeon B."/>
            <person name="Goodwin S."/>
            <person name="Spatafora J."/>
            <person name="Crous P."/>
            <person name="Grigoriev I."/>
        </authorList>
    </citation>
    <scope>NUCLEOTIDE SEQUENCE</scope>
    <source>
        <strain evidence="4">CBS 260.36</strain>
    </source>
</reference>
<dbReference type="SUPFAM" id="SSF54197">
    <property type="entry name" value="HIT-like"/>
    <property type="match status" value="1"/>
</dbReference>
<dbReference type="PANTHER" id="PTHR12072">
    <property type="entry name" value="CWF19, CELL CYCLE CONTROL PROTEIN"/>
    <property type="match status" value="1"/>
</dbReference>
<organism evidence="4 5">
    <name type="scientific">Myriangium duriaei CBS 260.36</name>
    <dbReference type="NCBI Taxonomy" id="1168546"/>
    <lineage>
        <taxon>Eukaryota</taxon>
        <taxon>Fungi</taxon>
        <taxon>Dikarya</taxon>
        <taxon>Ascomycota</taxon>
        <taxon>Pezizomycotina</taxon>
        <taxon>Dothideomycetes</taxon>
        <taxon>Dothideomycetidae</taxon>
        <taxon>Myriangiales</taxon>
        <taxon>Myriangiaceae</taxon>
        <taxon>Myriangium</taxon>
    </lineage>
</organism>
<dbReference type="EMBL" id="ML996086">
    <property type="protein sequence ID" value="KAF2152629.1"/>
    <property type="molecule type" value="Genomic_DNA"/>
</dbReference>
<gene>
    <name evidence="4" type="ORF">K461DRAFT_241932</name>
</gene>
<dbReference type="InterPro" id="IPR006767">
    <property type="entry name" value="Cwf19-like_C_dom-2"/>
</dbReference>
<dbReference type="InterPro" id="IPR036265">
    <property type="entry name" value="HIT-like_sf"/>
</dbReference>
<feature type="compositionally biased region" description="Polar residues" evidence="1">
    <location>
        <begin position="277"/>
        <end position="290"/>
    </location>
</feature>
<dbReference type="InterPro" id="IPR006768">
    <property type="entry name" value="Cwf19-like_C_dom-1"/>
</dbReference>
<evidence type="ECO:0000313" key="4">
    <source>
        <dbReference type="EMBL" id="KAF2152629.1"/>
    </source>
</evidence>
<evidence type="ECO:0000259" key="3">
    <source>
        <dbReference type="Pfam" id="PF04677"/>
    </source>
</evidence>
<evidence type="ECO:0000259" key="2">
    <source>
        <dbReference type="Pfam" id="PF04676"/>
    </source>
</evidence>
<dbReference type="GO" id="GO:0071014">
    <property type="term" value="C:post-mRNA release spliceosomal complex"/>
    <property type="evidence" value="ECO:0007669"/>
    <property type="project" value="TreeGrafter"/>
</dbReference>
<keyword evidence="5" id="KW-1185">Reference proteome</keyword>
<evidence type="ECO:0000313" key="5">
    <source>
        <dbReference type="Proteomes" id="UP000799439"/>
    </source>
</evidence>